<dbReference type="AlphaFoldDB" id="A0A2X2DBA5"/>
<evidence type="ECO:0000313" key="3">
    <source>
        <dbReference type="Proteomes" id="UP000250443"/>
    </source>
</evidence>
<proteinExistence type="predicted"/>
<sequence>MYQACAAVFERVKSCGETERPNDEDFHERLDIPQPPQLS</sequence>
<dbReference type="Proteomes" id="UP000250443">
    <property type="component" value="Unassembled WGS sequence"/>
</dbReference>
<name>A0A2X2DBA5_PSELU</name>
<accession>A0A2X2DBA5</accession>
<organism evidence="2 3">
    <name type="scientific">Pseudomonas luteola</name>
    <dbReference type="NCBI Taxonomy" id="47886"/>
    <lineage>
        <taxon>Bacteria</taxon>
        <taxon>Pseudomonadati</taxon>
        <taxon>Pseudomonadota</taxon>
        <taxon>Gammaproteobacteria</taxon>
        <taxon>Pseudomonadales</taxon>
        <taxon>Pseudomonadaceae</taxon>
        <taxon>Pseudomonas</taxon>
    </lineage>
</organism>
<protein>
    <submittedName>
        <fullName evidence="2">Uncharacterized protein</fullName>
    </submittedName>
</protein>
<feature type="compositionally biased region" description="Basic and acidic residues" evidence="1">
    <location>
        <begin position="14"/>
        <end position="31"/>
    </location>
</feature>
<gene>
    <name evidence="2" type="ORF">NCTC11842_05314</name>
</gene>
<evidence type="ECO:0000256" key="1">
    <source>
        <dbReference type="SAM" id="MobiDB-lite"/>
    </source>
</evidence>
<reference evidence="2 3" key="1">
    <citation type="submission" date="2018-06" db="EMBL/GenBank/DDBJ databases">
        <authorList>
            <consortium name="Pathogen Informatics"/>
            <person name="Doyle S."/>
        </authorList>
    </citation>
    <scope>NUCLEOTIDE SEQUENCE [LARGE SCALE GENOMIC DNA]</scope>
    <source>
        <strain evidence="2 3">NCTC11842</strain>
    </source>
</reference>
<evidence type="ECO:0000313" key="2">
    <source>
        <dbReference type="EMBL" id="SPZ16283.1"/>
    </source>
</evidence>
<feature type="region of interest" description="Disordered" evidence="1">
    <location>
        <begin position="14"/>
        <end position="39"/>
    </location>
</feature>
<dbReference type="EMBL" id="UAUF01000015">
    <property type="protein sequence ID" value="SPZ16283.1"/>
    <property type="molecule type" value="Genomic_DNA"/>
</dbReference>